<sequence length="256" mass="28779">MSKRQKFILTSAILSLGMFFVQEIDINFRYLVIFILSGLGIGLTFWSLAEALSGISWLTTVILPTLFTAGVGYFYFLLPQNLLARIVISILYAVGIYALLLTENIFSVAAIRTIQLFRAAQAVGFILTLFTFFLITDTIFSLGLNFYDNFFLVFLFSFPLFIQGLWSINLENHLSKKIIVYGLFLALAVAQIAVVLSFWPLTITIRAVGVTTLAYVLLGLIQAEFQERLFKQTIWEYSGIGLIILVILIFTTSWGG</sequence>
<dbReference type="Proteomes" id="UP000228996">
    <property type="component" value="Unassembled WGS sequence"/>
</dbReference>
<feature type="transmembrane region" description="Helical" evidence="1">
    <location>
        <begin position="7"/>
        <end position="24"/>
    </location>
</feature>
<evidence type="ECO:0000313" key="2">
    <source>
        <dbReference type="EMBL" id="PIU04027.1"/>
    </source>
</evidence>
<organism evidence="2 3">
    <name type="scientific">Candidatus Shapirobacteria bacterium CG08_land_8_20_14_0_20_39_18</name>
    <dbReference type="NCBI Taxonomy" id="1974883"/>
    <lineage>
        <taxon>Bacteria</taxon>
        <taxon>Candidatus Shapironibacteriota</taxon>
    </lineage>
</organism>
<comment type="caution">
    <text evidence="2">The sequence shown here is derived from an EMBL/GenBank/DDBJ whole genome shotgun (WGS) entry which is preliminary data.</text>
</comment>
<feature type="transmembrane region" description="Helical" evidence="1">
    <location>
        <begin position="55"/>
        <end position="76"/>
    </location>
</feature>
<feature type="transmembrane region" description="Helical" evidence="1">
    <location>
        <begin position="178"/>
        <end position="199"/>
    </location>
</feature>
<name>A0A2M6XEF7_9BACT</name>
<dbReference type="EMBL" id="PEYO01000001">
    <property type="protein sequence ID" value="PIU04027.1"/>
    <property type="molecule type" value="Genomic_DNA"/>
</dbReference>
<feature type="transmembrane region" description="Helical" evidence="1">
    <location>
        <begin position="150"/>
        <end position="166"/>
    </location>
</feature>
<accession>A0A2M6XEF7</accession>
<evidence type="ECO:0000256" key="1">
    <source>
        <dbReference type="SAM" id="Phobius"/>
    </source>
</evidence>
<reference evidence="3" key="1">
    <citation type="submission" date="2017-09" db="EMBL/GenBank/DDBJ databases">
        <title>Depth-based differentiation of microbial function through sediment-hosted aquifers and enrichment of novel symbionts in the deep terrestrial subsurface.</title>
        <authorList>
            <person name="Probst A.J."/>
            <person name="Ladd B."/>
            <person name="Jarett J.K."/>
            <person name="Geller-Mcgrath D.E."/>
            <person name="Sieber C.M.K."/>
            <person name="Emerson J.B."/>
            <person name="Anantharaman K."/>
            <person name="Thomas B.C."/>
            <person name="Malmstrom R."/>
            <person name="Stieglmeier M."/>
            <person name="Klingl A."/>
            <person name="Woyke T."/>
            <person name="Ryan C.M."/>
            <person name="Banfield J.F."/>
        </authorList>
    </citation>
    <scope>NUCLEOTIDE SEQUENCE [LARGE SCALE GENOMIC DNA]</scope>
</reference>
<feature type="transmembrane region" description="Helical" evidence="1">
    <location>
        <begin position="30"/>
        <end position="48"/>
    </location>
</feature>
<feature type="transmembrane region" description="Helical" evidence="1">
    <location>
        <begin position="205"/>
        <end position="222"/>
    </location>
</feature>
<keyword evidence="1" id="KW-0472">Membrane</keyword>
<gene>
    <name evidence="2" type="ORF">COT44_00070</name>
</gene>
<keyword evidence="1" id="KW-1133">Transmembrane helix</keyword>
<protein>
    <submittedName>
        <fullName evidence="2">Uncharacterized protein</fullName>
    </submittedName>
</protein>
<keyword evidence="1" id="KW-0812">Transmembrane</keyword>
<evidence type="ECO:0000313" key="3">
    <source>
        <dbReference type="Proteomes" id="UP000228996"/>
    </source>
</evidence>
<proteinExistence type="predicted"/>
<feature type="transmembrane region" description="Helical" evidence="1">
    <location>
        <begin position="234"/>
        <end position="254"/>
    </location>
</feature>
<feature type="transmembrane region" description="Helical" evidence="1">
    <location>
        <begin position="122"/>
        <end position="144"/>
    </location>
</feature>
<dbReference type="AlphaFoldDB" id="A0A2M6XEF7"/>
<feature type="transmembrane region" description="Helical" evidence="1">
    <location>
        <begin position="82"/>
        <end position="101"/>
    </location>
</feature>